<protein>
    <submittedName>
        <fullName evidence="3">Helix-turn-helix domain-containing protein</fullName>
    </submittedName>
</protein>
<dbReference type="SMART" id="SM00530">
    <property type="entry name" value="HTH_XRE"/>
    <property type="match status" value="1"/>
</dbReference>
<dbReference type="CDD" id="cd00093">
    <property type="entry name" value="HTH_XRE"/>
    <property type="match status" value="1"/>
</dbReference>
<name>A0A1H1KBK3_9BURK</name>
<dbReference type="Gene3D" id="1.10.260.40">
    <property type="entry name" value="lambda repressor-like DNA-binding domains"/>
    <property type="match status" value="1"/>
</dbReference>
<dbReference type="PROSITE" id="PS50943">
    <property type="entry name" value="HTH_CROC1"/>
    <property type="match status" value="1"/>
</dbReference>
<evidence type="ECO:0000313" key="3">
    <source>
        <dbReference type="EMBL" id="SDR59397.1"/>
    </source>
</evidence>
<feature type="domain" description="HTH cro/C1-type" evidence="2">
    <location>
        <begin position="37"/>
        <end position="90"/>
    </location>
</feature>
<proteinExistence type="predicted"/>
<dbReference type="GO" id="GO:0003677">
    <property type="term" value="F:DNA binding"/>
    <property type="evidence" value="ECO:0007669"/>
    <property type="project" value="InterPro"/>
</dbReference>
<dbReference type="InterPro" id="IPR001387">
    <property type="entry name" value="Cro/C1-type_HTH"/>
</dbReference>
<evidence type="ECO:0000259" key="2">
    <source>
        <dbReference type="PROSITE" id="PS50943"/>
    </source>
</evidence>
<organism evidence="3 4">
    <name type="scientific">Paraburkholderia tuberum</name>
    <dbReference type="NCBI Taxonomy" id="157910"/>
    <lineage>
        <taxon>Bacteria</taxon>
        <taxon>Pseudomonadati</taxon>
        <taxon>Pseudomonadota</taxon>
        <taxon>Betaproteobacteria</taxon>
        <taxon>Burkholderiales</taxon>
        <taxon>Burkholderiaceae</taxon>
        <taxon>Paraburkholderia</taxon>
    </lineage>
</organism>
<dbReference type="InterPro" id="IPR010982">
    <property type="entry name" value="Lambda_DNA-bd_dom_sf"/>
</dbReference>
<evidence type="ECO:0000256" key="1">
    <source>
        <dbReference type="SAM" id="MobiDB-lite"/>
    </source>
</evidence>
<sequence>MTDKPKTAATPKPSGRFTESPMPLPVERALVAAGDDLALARRRRGLSTSSMAERAGISKKTLYRLEQGDPGVSWGAVVRVLNILNLLPELNKALNTTNDALGLALMNKAVAKRIRVRKTNPDSGAL</sequence>
<dbReference type="AlphaFoldDB" id="A0A1H1KBK3"/>
<dbReference type="STRING" id="157910.SAMN05445850_6831"/>
<dbReference type="EMBL" id="FNKX01000003">
    <property type="protein sequence ID" value="SDR59397.1"/>
    <property type="molecule type" value="Genomic_DNA"/>
</dbReference>
<reference evidence="4" key="1">
    <citation type="submission" date="2016-10" db="EMBL/GenBank/DDBJ databases">
        <authorList>
            <person name="Varghese N."/>
            <person name="Submissions S."/>
        </authorList>
    </citation>
    <scope>NUCLEOTIDE SEQUENCE [LARGE SCALE GENOMIC DNA]</scope>
    <source>
        <strain evidence="4">DUS833</strain>
    </source>
</reference>
<feature type="region of interest" description="Disordered" evidence="1">
    <location>
        <begin position="1"/>
        <end position="23"/>
    </location>
</feature>
<dbReference type="Pfam" id="PF13560">
    <property type="entry name" value="HTH_31"/>
    <property type="match status" value="1"/>
</dbReference>
<keyword evidence="4" id="KW-1185">Reference proteome</keyword>
<gene>
    <name evidence="3" type="ORF">SAMN05445850_6831</name>
</gene>
<evidence type="ECO:0000313" key="4">
    <source>
        <dbReference type="Proteomes" id="UP000199365"/>
    </source>
</evidence>
<dbReference type="SUPFAM" id="SSF47413">
    <property type="entry name" value="lambda repressor-like DNA-binding domains"/>
    <property type="match status" value="1"/>
</dbReference>
<accession>A0A1H1KBK3</accession>
<dbReference type="RefSeq" id="WP_244145165.1">
    <property type="nucleotide sequence ID" value="NZ_FNKX01000003.1"/>
</dbReference>
<dbReference type="Proteomes" id="UP000199365">
    <property type="component" value="Unassembled WGS sequence"/>
</dbReference>